<evidence type="ECO:0000313" key="1">
    <source>
        <dbReference type="EMBL" id="MFH6982509.1"/>
    </source>
</evidence>
<protein>
    <submittedName>
        <fullName evidence="1">SO2930 family diheme c-type cytochrome</fullName>
    </submittedName>
</protein>
<keyword evidence="2" id="KW-1185">Reference proteome</keyword>
<comment type="caution">
    <text evidence="1">The sequence shown here is derived from an EMBL/GenBank/DDBJ whole genome shotgun (WGS) entry which is preliminary data.</text>
</comment>
<reference evidence="1 2" key="1">
    <citation type="journal article" date="2013" name="Int. J. Syst. Evol. Microbiol.">
        <title>Marinoscillum luteum sp. nov., isolated from marine sediment.</title>
        <authorList>
            <person name="Cha I.T."/>
            <person name="Park S.J."/>
            <person name="Kim S.J."/>
            <person name="Kim J.G."/>
            <person name="Jung M.Y."/>
            <person name="Shin K.S."/>
            <person name="Kwon K.K."/>
            <person name="Yang S.H."/>
            <person name="Seo Y.S."/>
            <person name="Rhee S.K."/>
        </authorList>
    </citation>
    <scope>NUCLEOTIDE SEQUENCE [LARGE SCALE GENOMIC DNA]</scope>
    <source>
        <strain evidence="1 2">KCTC 23939</strain>
    </source>
</reference>
<name>A0ABW7N712_9BACT</name>
<dbReference type="InterPro" id="IPR022269">
    <property type="entry name" value="SO_2930-like_C"/>
</dbReference>
<dbReference type="NCBIfam" id="TIGR03806">
    <property type="entry name" value="chp_HNE_0200"/>
    <property type="match status" value="1"/>
</dbReference>
<gene>
    <name evidence="1" type="ORF">ACHKAR_03620</name>
</gene>
<dbReference type="EMBL" id="JBIPKE010000012">
    <property type="protein sequence ID" value="MFH6982509.1"/>
    <property type="molecule type" value="Genomic_DNA"/>
</dbReference>
<dbReference type="Proteomes" id="UP001610063">
    <property type="component" value="Unassembled WGS sequence"/>
</dbReference>
<sequence>MKIISFLLLVVVFMGCDSTPKKKVIEEVNLVGTVGLDQPEKLSDWGLFSKPLKELSPAAGVLPYDLNSPLFSDYAQKARFVKIPDGTMAIYDSMEVMNFPVGTILIKNFYYVNDLRKTDGERRIIETRLLIHESQGWNALTYVWNDEQSEAFLEIAGKTVPVSWTDASGTLKRVNYSVPNLVQCKSCHERSGQMAPIGPSARQLNRDYAYEAGLVNQLDHWAEAGILSGLPDANDRPKLPVWDDERTGALDLRARAWLETNCAHCHRAEGPAKNTGLYLTYTETDSYKLGINKPPVAAGRGSGGLTYGIVPGQPDQSILVHRIESLDPGVMMPEVGRKMRHEEGIELIRQWITQMEAARHL</sequence>
<organism evidence="1 2">
    <name type="scientific">Marinoscillum luteum</name>
    <dbReference type="NCBI Taxonomy" id="861051"/>
    <lineage>
        <taxon>Bacteria</taxon>
        <taxon>Pseudomonadati</taxon>
        <taxon>Bacteroidota</taxon>
        <taxon>Cytophagia</taxon>
        <taxon>Cytophagales</taxon>
        <taxon>Reichenbachiellaceae</taxon>
        <taxon>Marinoscillum</taxon>
    </lineage>
</organism>
<proteinExistence type="predicted"/>
<evidence type="ECO:0000313" key="2">
    <source>
        <dbReference type="Proteomes" id="UP001610063"/>
    </source>
</evidence>
<accession>A0ABW7N712</accession>
<dbReference type="RefSeq" id="WP_395416205.1">
    <property type="nucleotide sequence ID" value="NZ_JBIPKE010000012.1"/>
</dbReference>
<dbReference type="PROSITE" id="PS51257">
    <property type="entry name" value="PROKAR_LIPOPROTEIN"/>
    <property type="match status" value="1"/>
</dbReference>